<accession>A0A2P7YVF1</accession>
<dbReference type="Pfam" id="PF00106">
    <property type="entry name" value="adh_short"/>
    <property type="match status" value="1"/>
</dbReference>
<keyword evidence="5" id="KW-1185">Reference proteome</keyword>
<comment type="similarity">
    <text evidence="1">Belongs to the short-chain dehydrogenases/reductases (SDR) family.</text>
</comment>
<evidence type="ECO:0000256" key="3">
    <source>
        <dbReference type="ARBA" id="ARBA00023002"/>
    </source>
</evidence>
<evidence type="ECO:0000313" key="5">
    <source>
        <dbReference type="Proteomes" id="UP000241107"/>
    </source>
</evidence>
<organism evidence="4 5">
    <name type="scientific">Candidozyma pseudohaemuli</name>
    <dbReference type="NCBI Taxonomy" id="418784"/>
    <lineage>
        <taxon>Eukaryota</taxon>
        <taxon>Fungi</taxon>
        <taxon>Dikarya</taxon>
        <taxon>Ascomycota</taxon>
        <taxon>Saccharomycotina</taxon>
        <taxon>Pichiomycetes</taxon>
        <taxon>Metschnikowiaceae</taxon>
        <taxon>Candidozyma</taxon>
    </lineage>
</organism>
<evidence type="ECO:0000313" key="4">
    <source>
        <dbReference type="EMBL" id="PSK39946.1"/>
    </source>
</evidence>
<dbReference type="EMBL" id="PYFQ01000002">
    <property type="protein sequence ID" value="PSK39946.1"/>
    <property type="molecule type" value="Genomic_DNA"/>
</dbReference>
<dbReference type="SUPFAM" id="SSF51735">
    <property type="entry name" value="NAD(P)-binding Rossmann-fold domains"/>
    <property type="match status" value="1"/>
</dbReference>
<keyword evidence="2" id="KW-0521">NADP</keyword>
<protein>
    <recommendedName>
        <fullName evidence="6">NAD(P)-binding protein</fullName>
    </recommendedName>
</protein>
<keyword evidence="3" id="KW-0560">Oxidoreductase</keyword>
<gene>
    <name evidence="4" type="ORF">C7M61_001757</name>
</gene>
<dbReference type="Gene3D" id="3.40.50.720">
    <property type="entry name" value="NAD(P)-binding Rossmann-like Domain"/>
    <property type="match status" value="1"/>
</dbReference>
<dbReference type="STRING" id="418784.A0A2P7YVF1"/>
<dbReference type="InterPro" id="IPR002347">
    <property type="entry name" value="SDR_fam"/>
</dbReference>
<sequence length="251" mass="26963">MTQTMILTGASRGIGAAVAEIYLAKSPSHNLVAIARSELALNDLKEKYGDRVKTVAGDITDEKVVLEAVEKALEFGSIDSVVANAGVLDPVDTVAKADVAKWKKLFDINFFSVVDLATKTLPHLKKSKGRFVAVLSGALTSSYYGWGAYGASKSALNHLIQTLVAEDKEVNAISIAPGVVDTNMQEDIREKFGANMTPESLQKFIDLHKNKGLLPAEVPASLLVNLAVKGWGLDLNGGYYRIGQDALKEFL</sequence>
<dbReference type="GO" id="GO:0050664">
    <property type="term" value="F:oxidoreductase activity, acting on NAD(P)H, oxygen as acceptor"/>
    <property type="evidence" value="ECO:0007669"/>
    <property type="project" value="TreeGrafter"/>
</dbReference>
<dbReference type="GeneID" id="36565147"/>
<dbReference type="PANTHER" id="PTHR43008">
    <property type="entry name" value="BENZIL REDUCTASE"/>
    <property type="match status" value="1"/>
</dbReference>
<name>A0A2P7YVF1_9ASCO</name>
<dbReference type="RefSeq" id="XP_024715036.1">
    <property type="nucleotide sequence ID" value="XM_024857156.1"/>
</dbReference>
<dbReference type="AlphaFoldDB" id="A0A2P7YVF1"/>
<dbReference type="PANTHER" id="PTHR43008:SF8">
    <property type="entry name" value="BENZIL REDUCTASE ((S)-BENZOIN FORMING) IRC24"/>
    <property type="match status" value="1"/>
</dbReference>
<dbReference type="InterPro" id="IPR036291">
    <property type="entry name" value="NAD(P)-bd_dom_sf"/>
</dbReference>
<dbReference type="FunFam" id="3.40.50.720:FF:000281">
    <property type="entry name" value="Uncharacterized oxidoreductase YIR035C"/>
    <property type="match status" value="1"/>
</dbReference>
<dbReference type="OrthoDB" id="153074at2759"/>
<dbReference type="VEuPathDB" id="FungiDB:C7M61_001757"/>
<reference evidence="4 5" key="1">
    <citation type="submission" date="2018-03" db="EMBL/GenBank/DDBJ databases">
        <title>Candida pseudohaemulonii genome assembly and annotation.</title>
        <authorList>
            <person name="Munoz J.F."/>
            <person name="Gade L.G."/>
            <person name="Chow N.A."/>
            <person name="Litvintseva A.P."/>
            <person name="Loparev V.N."/>
            <person name="Cuomo C.A."/>
        </authorList>
    </citation>
    <scope>NUCLEOTIDE SEQUENCE [LARGE SCALE GENOMIC DNA]</scope>
    <source>
        <strain evidence="4 5">B12108</strain>
    </source>
</reference>
<dbReference type="PRINTS" id="PR00081">
    <property type="entry name" value="GDHRDH"/>
</dbReference>
<evidence type="ECO:0000256" key="2">
    <source>
        <dbReference type="ARBA" id="ARBA00022857"/>
    </source>
</evidence>
<proteinExistence type="inferred from homology"/>
<evidence type="ECO:0000256" key="1">
    <source>
        <dbReference type="ARBA" id="ARBA00006484"/>
    </source>
</evidence>
<comment type="caution">
    <text evidence="4">The sequence shown here is derived from an EMBL/GenBank/DDBJ whole genome shotgun (WGS) entry which is preliminary data.</text>
</comment>
<evidence type="ECO:0008006" key="6">
    <source>
        <dbReference type="Google" id="ProtNLM"/>
    </source>
</evidence>
<dbReference type="Proteomes" id="UP000241107">
    <property type="component" value="Unassembled WGS sequence"/>
</dbReference>